<protein>
    <submittedName>
        <fullName evidence="1">ENV1 protein</fullName>
    </submittedName>
</protein>
<dbReference type="OrthoDB" id="9306952at2759"/>
<gene>
    <name evidence="1" type="primary">Env1_1</name>
    <name evidence="1" type="ORF">ODOGUJ_R15231</name>
</gene>
<feature type="non-terminal residue" evidence="1">
    <location>
        <position position="83"/>
    </location>
</feature>
<dbReference type="Proteomes" id="UP000522663">
    <property type="component" value="Unassembled WGS sequence"/>
</dbReference>
<name>A0A7K9YKI4_9GALL</name>
<dbReference type="EMBL" id="VXAB01007208">
    <property type="protein sequence ID" value="NXJ10218.1"/>
    <property type="molecule type" value="Genomic_DNA"/>
</dbReference>
<proteinExistence type="predicted"/>
<reference evidence="1 2" key="1">
    <citation type="submission" date="2019-09" db="EMBL/GenBank/DDBJ databases">
        <title>Bird 10,000 Genomes (B10K) Project - Family phase.</title>
        <authorList>
            <person name="Zhang G."/>
        </authorList>
    </citation>
    <scope>NUCLEOTIDE SEQUENCE [LARGE SCALE GENOMIC DNA]</scope>
    <source>
        <strain evidence="1">B10K-DU-001-53</strain>
        <tissue evidence="1">Muscle</tissue>
    </source>
</reference>
<dbReference type="Pfam" id="PF00429">
    <property type="entry name" value="TLV_coat"/>
    <property type="match status" value="1"/>
</dbReference>
<organism evidence="1 2">
    <name type="scientific">Odontophorus gujanensis</name>
    <name type="common">marbled wood quail</name>
    <dbReference type="NCBI Taxonomy" id="886794"/>
    <lineage>
        <taxon>Eukaryota</taxon>
        <taxon>Metazoa</taxon>
        <taxon>Chordata</taxon>
        <taxon>Craniata</taxon>
        <taxon>Vertebrata</taxon>
        <taxon>Euteleostomi</taxon>
        <taxon>Archelosauria</taxon>
        <taxon>Archosauria</taxon>
        <taxon>Dinosauria</taxon>
        <taxon>Saurischia</taxon>
        <taxon>Theropoda</taxon>
        <taxon>Coelurosauria</taxon>
        <taxon>Aves</taxon>
        <taxon>Neognathae</taxon>
        <taxon>Galloanserae</taxon>
        <taxon>Galliformes</taxon>
        <taxon>Odontophoridae</taxon>
        <taxon>Odontophorus</taxon>
    </lineage>
</organism>
<dbReference type="InterPro" id="IPR018154">
    <property type="entry name" value="TLV/ENV_coat_polyprotein"/>
</dbReference>
<accession>A0A7K9YKI4</accession>
<sequence>QKTTQSLLWKMVSASYEILNASRLNVPMACWLCYDINPPYYEAIRVNFTYSLSVEEAASLWQWGDRREGLTMKHVTGSGACIG</sequence>
<feature type="non-terminal residue" evidence="1">
    <location>
        <position position="1"/>
    </location>
</feature>
<dbReference type="AlphaFoldDB" id="A0A7K9YKI4"/>
<keyword evidence="2" id="KW-1185">Reference proteome</keyword>
<evidence type="ECO:0000313" key="2">
    <source>
        <dbReference type="Proteomes" id="UP000522663"/>
    </source>
</evidence>
<evidence type="ECO:0000313" key="1">
    <source>
        <dbReference type="EMBL" id="NXJ10218.1"/>
    </source>
</evidence>
<comment type="caution">
    <text evidence="1">The sequence shown here is derived from an EMBL/GenBank/DDBJ whole genome shotgun (WGS) entry which is preliminary data.</text>
</comment>